<comment type="caution">
    <text evidence="1">The sequence shown here is derived from an EMBL/GenBank/DDBJ whole genome shotgun (WGS) entry which is preliminary data.</text>
</comment>
<dbReference type="EMBL" id="JYDV01003312">
    <property type="protein sequence ID" value="KRY96582.1"/>
    <property type="molecule type" value="Genomic_DNA"/>
</dbReference>
<gene>
    <name evidence="1" type="ORF">T4C_12982</name>
</gene>
<dbReference type="AlphaFoldDB" id="A0A0V1GEC4"/>
<dbReference type="Proteomes" id="UP000054826">
    <property type="component" value="Unassembled WGS sequence"/>
</dbReference>
<organism evidence="1 2">
    <name type="scientific">Trichinella pseudospiralis</name>
    <name type="common">Parasitic roundworm</name>
    <dbReference type="NCBI Taxonomy" id="6337"/>
    <lineage>
        <taxon>Eukaryota</taxon>
        <taxon>Metazoa</taxon>
        <taxon>Ecdysozoa</taxon>
        <taxon>Nematoda</taxon>
        <taxon>Enoplea</taxon>
        <taxon>Dorylaimia</taxon>
        <taxon>Trichinellida</taxon>
        <taxon>Trichinellidae</taxon>
        <taxon>Trichinella</taxon>
    </lineage>
</organism>
<protein>
    <submittedName>
        <fullName evidence="1">Uncharacterized protein</fullName>
    </submittedName>
</protein>
<name>A0A0V1GEC4_TRIPS</name>
<evidence type="ECO:0000313" key="1">
    <source>
        <dbReference type="EMBL" id="KRY96582.1"/>
    </source>
</evidence>
<accession>A0A0V1GEC4</accession>
<evidence type="ECO:0000313" key="2">
    <source>
        <dbReference type="Proteomes" id="UP000054826"/>
    </source>
</evidence>
<proteinExistence type="predicted"/>
<sequence length="34" mass="4153">MSFLEKKSWQNNQKRILASEQQHLDVFRLAQQLH</sequence>
<reference evidence="1 2" key="1">
    <citation type="submission" date="2015-01" db="EMBL/GenBank/DDBJ databases">
        <title>Evolution of Trichinella species and genotypes.</title>
        <authorList>
            <person name="Korhonen P.K."/>
            <person name="Edoardo P."/>
            <person name="Giuseppe L.R."/>
            <person name="Gasser R.B."/>
        </authorList>
    </citation>
    <scope>NUCLEOTIDE SEQUENCE [LARGE SCALE GENOMIC DNA]</scope>
    <source>
        <strain evidence="1">ISS176</strain>
    </source>
</reference>